<dbReference type="InterPro" id="IPR006944">
    <property type="entry name" value="Phage/GTA_portal"/>
</dbReference>
<name>A0ABS9MTW1_9BURK</name>
<proteinExistence type="predicted"/>
<feature type="region of interest" description="Disordered" evidence="1">
    <location>
        <begin position="392"/>
        <end position="412"/>
    </location>
</feature>
<dbReference type="Gene3D" id="3.30.1120.70">
    <property type="match status" value="1"/>
</dbReference>
<dbReference type="Gene3D" id="1.20.1270.210">
    <property type="match status" value="1"/>
</dbReference>
<dbReference type="Pfam" id="PF04860">
    <property type="entry name" value="Phage_portal"/>
    <property type="match status" value="1"/>
</dbReference>
<accession>A0ABS9MTW1</accession>
<dbReference type="Gene3D" id="3.40.140.120">
    <property type="match status" value="1"/>
</dbReference>
<organism evidence="2 3">
    <name type="scientific">Mesosutterella porci</name>
    <dbReference type="NCBI Taxonomy" id="2915351"/>
    <lineage>
        <taxon>Bacteria</taxon>
        <taxon>Pseudomonadati</taxon>
        <taxon>Pseudomonadota</taxon>
        <taxon>Betaproteobacteria</taxon>
        <taxon>Burkholderiales</taxon>
        <taxon>Sutterellaceae</taxon>
        <taxon>Mesosutterella</taxon>
    </lineage>
</organism>
<dbReference type="Proteomes" id="UP001297600">
    <property type="component" value="Unassembled WGS sequence"/>
</dbReference>
<feature type="compositionally biased region" description="Polar residues" evidence="1">
    <location>
        <begin position="399"/>
        <end position="412"/>
    </location>
</feature>
<sequence>MFLQRLINWVASWGGPLGTASGQQIPLPTAPIIDNTKPVPADAALQISTVYACVELLSSTISSLPVCVYRRLPSGGREPFRASPLWFLLHDRPNKWMTPADFISTMCMNRLLRGNAYAQIVWGAGDEPVALIPLAADQMETSVVAGGMVYVYTQDGVRTILAPESVIHWKGLGNGYIGLAKLEFMRASMNESIHAQENANNLFGKGSKPTGVLQTDSKLNPEQMAMLIQRFGEQMSNPTGGLLIADRGLKYAQLSLNPADAQLLETRRFSVEEICRWFGVPAVIVGSSVQSTWGSGIEQLVDGFHKFTINPLLTQLEQAFSKRLIPTGDEETEIEFKTDAFLRGSSESRAKYYTTMVEGGLMTRNEARGQENLPPEKGCDVLTTMSNYVPVDQLGKNPDATTGAKQNGIQRL</sequence>
<dbReference type="InterPro" id="IPR006427">
    <property type="entry name" value="Portal_HK97"/>
</dbReference>
<dbReference type="RefSeq" id="WP_237980027.1">
    <property type="nucleotide sequence ID" value="NZ_JAKNCT010000012.1"/>
</dbReference>
<dbReference type="NCBIfam" id="TIGR01537">
    <property type="entry name" value="portal_HK97"/>
    <property type="match status" value="1"/>
</dbReference>
<protein>
    <submittedName>
        <fullName evidence="2">Phage portal protein</fullName>
    </submittedName>
</protein>
<evidence type="ECO:0000313" key="2">
    <source>
        <dbReference type="EMBL" id="MCG5031680.1"/>
    </source>
</evidence>
<keyword evidence="3" id="KW-1185">Reference proteome</keyword>
<evidence type="ECO:0000313" key="3">
    <source>
        <dbReference type="Proteomes" id="UP001297600"/>
    </source>
</evidence>
<gene>
    <name evidence="2" type="ORF">MAF45_09540</name>
</gene>
<comment type="caution">
    <text evidence="2">The sequence shown here is derived from an EMBL/GenBank/DDBJ whole genome shotgun (WGS) entry which is preliminary data.</text>
</comment>
<reference evidence="2 3" key="1">
    <citation type="submission" date="2022-02" db="EMBL/GenBank/DDBJ databases">
        <title>Mesosutterella porci, a novel member of the family Sutterellaceae from pig feces.</title>
        <authorList>
            <person name="Wylensek D."/>
            <person name="Clavel T."/>
        </authorList>
    </citation>
    <scope>NUCLEOTIDE SEQUENCE [LARGE SCALE GENOMIC DNA]</scope>
    <source>
        <strain evidence="3">oilRF-744-wt-GAM-9</strain>
    </source>
</reference>
<dbReference type="EMBL" id="JAKNCT010000012">
    <property type="protein sequence ID" value="MCG5031680.1"/>
    <property type="molecule type" value="Genomic_DNA"/>
</dbReference>
<evidence type="ECO:0000256" key="1">
    <source>
        <dbReference type="SAM" id="MobiDB-lite"/>
    </source>
</evidence>